<comment type="similarity">
    <text evidence="1">Belongs to the thioredoxin family. DsbA subfamily.</text>
</comment>
<keyword evidence="6" id="KW-0812">Transmembrane</keyword>
<dbReference type="EMBL" id="AP021853">
    <property type="protein sequence ID" value="BBO00028.1"/>
    <property type="molecule type" value="Genomic_DNA"/>
</dbReference>
<evidence type="ECO:0000256" key="2">
    <source>
        <dbReference type="ARBA" id="ARBA00022729"/>
    </source>
</evidence>
<keyword evidence="5" id="KW-0676">Redox-active center</keyword>
<dbReference type="PANTHER" id="PTHR13887">
    <property type="entry name" value="GLUTATHIONE S-TRANSFERASE KAPPA"/>
    <property type="match status" value="1"/>
</dbReference>
<proteinExistence type="inferred from homology"/>
<dbReference type="SUPFAM" id="SSF52833">
    <property type="entry name" value="Thioredoxin-like"/>
    <property type="match status" value="1"/>
</dbReference>
<evidence type="ECO:0000256" key="3">
    <source>
        <dbReference type="ARBA" id="ARBA00023002"/>
    </source>
</evidence>
<dbReference type="Pfam" id="PF13462">
    <property type="entry name" value="Thioredoxin_4"/>
    <property type="match status" value="1"/>
</dbReference>
<feature type="domain" description="Thioredoxin-like fold" evidence="7">
    <location>
        <begin position="55"/>
        <end position="221"/>
    </location>
</feature>
<dbReference type="GO" id="GO:0016491">
    <property type="term" value="F:oxidoreductase activity"/>
    <property type="evidence" value="ECO:0007669"/>
    <property type="project" value="UniProtKB-KW"/>
</dbReference>
<keyword evidence="3" id="KW-0560">Oxidoreductase</keyword>
<evidence type="ECO:0000313" key="9">
    <source>
        <dbReference type="Proteomes" id="UP000326951"/>
    </source>
</evidence>
<keyword evidence="4" id="KW-1015">Disulfide bond</keyword>
<dbReference type="Gene3D" id="3.40.30.10">
    <property type="entry name" value="Glutaredoxin"/>
    <property type="match status" value="1"/>
</dbReference>
<evidence type="ECO:0000256" key="6">
    <source>
        <dbReference type="SAM" id="Phobius"/>
    </source>
</evidence>
<organism evidence="8 9">
    <name type="scientific">Sporolactobacillus terrae</name>
    <dbReference type="NCBI Taxonomy" id="269673"/>
    <lineage>
        <taxon>Bacteria</taxon>
        <taxon>Bacillati</taxon>
        <taxon>Bacillota</taxon>
        <taxon>Bacilli</taxon>
        <taxon>Bacillales</taxon>
        <taxon>Sporolactobacillaceae</taxon>
        <taxon>Sporolactobacillus</taxon>
    </lineage>
</organism>
<feature type="transmembrane region" description="Helical" evidence="6">
    <location>
        <begin position="6"/>
        <end position="25"/>
    </location>
</feature>
<keyword evidence="2" id="KW-0732">Signal</keyword>
<dbReference type="Proteomes" id="UP000326951">
    <property type="component" value="Chromosome"/>
</dbReference>
<dbReference type="AlphaFoldDB" id="A0A5K7X020"/>
<dbReference type="PANTHER" id="PTHR13887:SF14">
    <property type="entry name" value="DISULFIDE BOND FORMATION PROTEIN D"/>
    <property type="match status" value="1"/>
</dbReference>
<evidence type="ECO:0000256" key="5">
    <source>
        <dbReference type="ARBA" id="ARBA00023284"/>
    </source>
</evidence>
<evidence type="ECO:0000313" key="8">
    <source>
        <dbReference type="EMBL" id="BBO00028.1"/>
    </source>
</evidence>
<evidence type="ECO:0000256" key="1">
    <source>
        <dbReference type="ARBA" id="ARBA00005791"/>
    </source>
</evidence>
<dbReference type="RefSeq" id="WP_139692340.1">
    <property type="nucleotide sequence ID" value="NZ_AP021853.1"/>
</dbReference>
<sequence length="223" mass="25820">MNKKLLFVVATIVLIIGILFLFGFYNNMDRDKVGISKTNHDEVKISKARTFSLSNQPYIGDRNAKNIIVEFSDYRCPWCKKFQVEVYPKIKTKLVNTGKAKFYYVNLTVLGPDSAKAANASYYIYKEYPQSFFAFHDALFESQSDEKKDWVTDALLIEKAEQTVPHLNRKEFLSAIKSNKYKNQVQNINEKVSKIGVKQTPTLVVNNRSIDPYDYKKIKSLMR</sequence>
<reference evidence="8 9" key="1">
    <citation type="submission" date="2019-09" db="EMBL/GenBank/DDBJ databases">
        <title>Complete genome sequence of Sporolactobacillus terrae 70-3.</title>
        <authorList>
            <person name="Tanaka N."/>
            <person name="Shiwa Y."/>
            <person name="Fujita N."/>
            <person name="Tanasupawat S."/>
        </authorList>
    </citation>
    <scope>NUCLEOTIDE SEQUENCE [LARGE SCALE GENOMIC DNA]</scope>
    <source>
        <strain evidence="8 9">70-3</strain>
    </source>
</reference>
<keyword evidence="6" id="KW-1133">Transmembrane helix</keyword>
<gene>
    <name evidence="8" type="primary">bdbD</name>
    <name evidence="8" type="ORF">St703_27320</name>
</gene>
<dbReference type="InterPro" id="IPR036249">
    <property type="entry name" value="Thioredoxin-like_sf"/>
</dbReference>
<evidence type="ECO:0000256" key="4">
    <source>
        <dbReference type="ARBA" id="ARBA00023157"/>
    </source>
</evidence>
<protein>
    <submittedName>
        <fullName evidence="8">Disulfide bond formation protein D</fullName>
    </submittedName>
</protein>
<name>A0A5K7X020_9BACL</name>
<dbReference type="InterPro" id="IPR012336">
    <property type="entry name" value="Thioredoxin-like_fold"/>
</dbReference>
<keyword evidence="6" id="KW-0472">Membrane</keyword>
<accession>A0A5K7X020</accession>
<evidence type="ECO:0000259" key="7">
    <source>
        <dbReference type="Pfam" id="PF13462"/>
    </source>
</evidence>